<gene>
    <name evidence="1" type="ORF">RE6C_00545</name>
</gene>
<comment type="caution">
    <text evidence="1">The sequence shown here is derived from an EMBL/GenBank/DDBJ whole genome shotgun (WGS) entry which is preliminary data.</text>
</comment>
<dbReference type="AlphaFoldDB" id="M2B9A5"/>
<name>M2B9A5_9BACT</name>
<protein>
    <submittedName>
        <fullName evidence="1">Uncharacterized protein</fullName>
    </submittedName>
</protein>
<dbReference type="PATRIC" id="fig|1263867.3.peg.588"/>
<accession>M2B9A5</accession>
<reference evidence="1" key="2">
    <citation type="journal article" date="2013" name="Mar. Genomics">
        <title>Expression of sulfatases in Rhodopirellula baltica and the diversity of sulfatases in the genus Rhodopirellula.</title>
        <authorList>
            <person name="Wegner C.E."/>
            <person name="Richter-Heitmann T."/>
            <person name="Klindworth A."/>
            <person name="Klockow C."/>
            <person name="Richter M."/>
            <person name="Achstetter T."/>
            <person name="Glockner F.O."/>
            <person name="Harder J."/>
        </authorList>
    </citation>
    <scope>NUCLEOTIDE SEQUENCE [LARGE SCALE GENOMIC DNA]</scope>
    <source>
        <strain evidence="1">6C</strain>
    </source>
</reference>
<dbReference type="EMBL" id="ANMO01000028">
    <property type="protein sequence ID" value="EMB18749.1"/>
    <property type="molecule type" value="Genomic_DNA"/>
</dbReference>
<keyword evidence="2" id="KW-1185">Reference proteome</keyword>
<dbReference type="Proteomes" id="UP000011529">
    <property type="component" value="Unassembled WGS sequence"/>
</dbReference>
<evidence type="ECO:0000313" key="2">
    <source>
        <dbReference type="Proteomes" id="UP000011529"/>
    </source>
</evidence>
<proteinExistence type="predicted"/>
<reference evidence="1" key="1">
    <citation type="submission" date="2012-11" db="EMBL/GenBank/DDBJ databases">
        <title>Permanent draft genomes of Rhodopirellula europaea strain SH398 and 6C.</title>
        <authorList>
            <person name="Richter M."/>
            <person name="Richter-Heitmann T."/>
            <person name="Frank C."/>
            <person name="Harder J."/>
            <person name="Glockner F.O."/>
        </authorList>
    </citation>
    <scope>NUCLEOTIDE SEQUENCE</scope>
    <source>
        <strain evidence="1">6C</strain>
    </source>
</reference>
<evidence type="ECO:0000313" key="1">
    <source>
        <dbReference type="EMBL" id="EMB18749.1"/>
    </source>
</evidence>
<organism evidence="1 2">
    <name type="scientific">Rhodopirellula europaea 6C</name>
    <dbReference type="NCBI Taxonomy" id="1263867"/>
    <lineage>
        <taxon>Bacteria</taxon>
        <taxon>Pseudomonadati</taxon>
        <taxon>Planctomycetota</taxon>
        <taxon>Planctomycetia</taxon>
        <taxon>Pirellulales</taxon>
        <taxon>Pirellulaceae</taxon>
        <taxon>Rhodopirellula</taxon>
    </lineage>
</organism>
<sequence length="42" mass="4728">MNRAAYASFAALDRLTQTGLSLPIRTIRSFASRGYWKGFDAF</sequence>